<dbReference type="AlphaFoldDB" id="A0A840BHX6"/>
<evidence type="ECO:0008006" key="5">
    <source>
        <dbReference type="Google" id="ProtNLM"/>
    </source>
</evidence>
<evidence type="ECO:0000259" key="1">
    <source>
        <dbReference type="Pfam" id="PF06742"/>
    </source>
</evidence>
<protein>
    <recommendedName>
        <fullName evidence="5">DUF1254 domain-containing protein</fullName>
    </recommendedName>
</protein>
<dbReference type="PANTHER" id="PTHR36509:SF3">
    <property type="entry name" value="SIGNAL PEPTIDE PROTEIN"/>
    <property type="match status" value="1"/>
</dbReference>
<keyword evidence="4" id="KW-1185">Reference proteome</keyword>
<evidence type="ECO:0000259" key="2">
    <source>
        <dbReference type="Pfam" id="PF06863"/>
    </source>
</evidence>
<dbReference type="Gene3D" id="1.10.3360.10">
    <property type="entry name" value="VPA0735-like domain"/>
    <property type="match status" value="1"/>
</dbReference>
<feature type="domain" description="DUF1254" evidence="2">
    <location>
        <begin position="154"/>
        <end position="269"/>
    </location>
</feature>
<evidence type="ECO:0000313" key="3">
    <source>
        <dbReference type="EMBL" id="MBB4013151.1"/>
    </source>
</evidence>
<name>A0A840BHX6_9RHOO</name>
<dbReference type="Proteomes" id="UP000561045">
    <property type="component" value="Unassembled WGS sequence"/>
</dbReference>
<dbReference type="Pfam" id="PF06742">
    <property type="entry name" value="DUF1214"/>
    <property type="match status" value="1"/>
</dbReference>
<dbReference type="Gene3D" id="2.60.40.1610">
    <property type="entry name" value="Domain of unknown function DUF1254"/>
    <property type="match status" value="1"/>
</dbReference>
<dbReference type="InterPro" id="IPR010679">
    <property type="entry name" value="DUF1254"/>
</dbReference>
<dbReference type="PANTHER" id="PTHR36509">
    <property type="entry name" value="BLL3101 PROTEIN"/>
    <property type="match status" value="1"/>
</dbReference>
<reference evidence="3 4" key="1">
    <citation type="submission" date="2020-08" db="EMBL/GenBank/DDBJ databases">
        <title>Genomic Encyclopedia of Type Strains, Phase IV (KMG-IV): sequencing the most valuable type-strain genomes for metagenomic binning, comparative biology and taxonomic classification.</title>
        <authorList>
            <person name="Goeker M."/>
        </authorList>
    </citation>
    <scope>NUCLEOTIDE SEQUENCE [LARGE SCALE GENOMIC DNA]</scope>
    <source>
        <strain evidence="3 4">DSM 106739</strain>
    </source>
</reference>
<sequence>MSRTGIHCCFRLQHSGALYVGAELATTTRITYKFEEEMQMKTKPMMAVLAGVLACVLAASPAEAKKPPKMKMTTEVPAGVAIPDKVATRLGTLKFFDGFPDDATVEKLYDNLDFQRAVQAYLLGLAPVNQLANRKGIAELGPINTTVPIFEDRMDSKSLFLTPNNNTPYTWFWLDLRGGPLVLEVPPNVLGLMDDMWYSFVTDIGLVGPDKGKGGKYLILPPGYTGEVPAGYFVVRPATFSVWVPWRSFLVDGDPKPGVDVVEKHTKIYLLKDAANPPPVKFVHVSGKDFSTLAPADYPFWDYLNQVVQEEPTESIDPVTLGLYASIGIQKGKPFAPDARMKKILTEAALVGDATARAINSRFRIKESYYYPNSAWRSGFYGGYKFEQDGARVLDAYSAFFFYATGVTPAMDSKTVGEGSQYMAAFVDANGRPFDGGKNYKLHLPPNIPVKQFWSVILYDNQTRSMLQTDQKWPAVTSQNKTVLINPDGSVDVYFGPKAPAGKENNWVQTIPGKGWNTLLRLYGPLQPWFDKTWRPSEIELIK</sequence>
<dbReference type="InterPro" id="IPR037050">
    <property type="entry name" value="DUF1254_sf"/>
</dbReference>
<dbReference type="RefSeq" id="WP_242533257.1">
    <property type="nucleotide sequence ID" value="NZ_BAABLE010000005.1"/>
</dbReference>
<dbReference type="EMBL" id="JACIET010000002">
    <property type="protein sequence ID" value="MBB4013151.1"/>
    <property type="molecule type" value="Genomic_DNA"/>
</dbReference>
<dbReference type="Gene3D" id="2.60.120.600">
    <property type="entry name" value="Domain of unknown function DUF1214, C-terminal domain"/>
    <property type="match status" value="1"/>
</dbReference>
<feature type="domain" description="DUF1214" evidence="1">
    <location>
        <begin position="420"/>
        <end position="526"/>
    </location>
</feature>
<proteinExistence type="predicted"/>
<dbReference type="InterPro" id="IPR037049">
    <property type="entry name" value="DUF1214_C_sf"/>
</dbReference>
<comment type="caution">
    <text evidence="3">The sequence shown here is derived from an EMBL/GenBank/DDBJ whole genome shotgun (WGS) entry which is preliminary data.</text>
</comment>
<organism evidence="3 4">
    <name type="scientific">Niveibacterium umoris</name>
    <dbReference type="NCBI Taxonomy" id="1193620"/>
    <lineage>
        <taxon>Bacteria</taxon>
        <taxon>Pseudomonadati</taxon>
        <taxon>Pseudomonadota</taxon>
        <taxon>Betaproteobacteria</taxon>
        <taxon>Rhodocyclales</taxon>
        <taxon>Rhodocyclaceae</taxon>
        <taxon>Niveibacterium</taxon>
    </lineage>
</organism>
<dbReference type="Pfam" id="PF06863">
    <property type="entry name" value="DUF1254"/>
    <property type="match status" value="1"/>
</dbReference>
<accession>A0A840BHX6</accession>
<evidence type="ECO:0000313" key="4">
    <source>
        <dbReference type="Proteomes" id="UP000561045"/>
    </source>
</evidence>
<dbReference type="InterPro" id="IPR010621">
    <property type="entry name" value="DUF1214"/>
</dbReference>
<dbReference type="SUPFAM" id="SSF160935">
    <property type="entry name" value="VPA0735-like"/>
    <property type="match status" value="1"/>
</dbReference>
<gene>
    <name evidence="3" type="ORF">GGR36_002497</name>
</gene>